<keyword evidence="1" id="KW-1133">Transmembrane helix</keyword>
<reference evidence="3" key="1">
    <citation type="submission" date="2017-09" db="EMBL/GenBank/DDBJ databases">
        <title>Depth-based differentiation of microbial function through sediment-hosted aquifers and enrichment of novel symbionts in the deep terrestrial subsurface.</title>
        <authorList>
            <person name="Probst A.J."/>
            <person name="Ladd B."/>
            <person name="Jarett J.K."/>
            <person name="Geller-Mcgrath D.E."/>
            <person name="Sieber C.M.K."/>
            <person name="Emerson J.B."/>
            <person name="Anantharaman K."/>
            <person name="Thomas B.C."/>
            <person name="Malmstrom R."/>
            <person name="Stieglmeier M."/>
            <person name="Klingl A."/>
            <person name="Woyke T."/>
            <person name="Ryan C.M."/>
            <person name="Banfield J.F."/>
        </authorList>
    </citation>
    <scope>NUCLEOTIDE SEQUENCE [LARGE SCALE GENOMIC DNA]</scope>
</reference>
<feature type="non-terminal residue" evidence="2">
    <location>
        <position position="1"/>
    </location>
</feature>
<dbReference type="AlphaFoldDB" id="A0A2H0W9F4"/>
<evidence type="ECO:0000313" key="2">
    <source>
        <dbReference type="EMBL" id="PIS09257.1"/>
    </source>
</evidence>
<proteinExistence type="predicted"/>
<sequence>LIFSFFTYQIVKQLREKQHLSYEWIIAIFMVIALNLITIIITHHTNEVDIELQKEKLGLLDKPKKT</sequence>
<keyword evidence="1" id="KW-0812">Transmembrane</keyword>
<dbReference type="Proteomes" id="UP000230093">
    <property type="component" value="Unassembled WGS sequence"/>
</dbReference>
<organism evidence="2 3">
    <name type="scientific">Candidatus Beckwithbacteria bacterium CG10_big_fil_rev_8_21_14_0_10_34_10</name>
    <dbReference type="NCBI Taxonomy" id="1974495"/>
    <lineage>
        <taxon>Bacteria</taxon>
        <taxon>Candidatus Beckwithiibacteriota</taxon>
    </lineage>
</organism>
<name>A0A2H0W9F4_9BACT</name>
<keyword evidence="1" id="KW-0472">Membrane</keyword>
<protein>
    <submittedName>
        <fullName evidence="2">Uncharacterized protein</fullName>
    </submittedName>
</protein>
<comment type="caution">
    <text evidence="2">The sequence shown here is derived from an EMBL/GenBank/DDBJ whole genome shotgun (WGS) entry which is preliminary data.</text>
</comment>
<accession>A0A2H0W9F4</accession>
<gene>
    <name evidence="2" type="ORF">COT75_02365</name>
</gene>
<feature type="transmembrane region" description="Helical" evidence="1">
    <location>
        <begin position="21"/>
        <end position="41"/>
    </location>
</feature>
<evidence type="ECO:0000313" key="3">
    <source>
        <dbReference type="Proteomes" id="UP000230093"/>
    </source>
</evidence>
<evidence type="ECO:0000256" key="1">
    <source>
        <dbReference type="SAM" id="Phobius"/>
    </source>
</evidence>
<dbReference type="EMBL" id="PEZT01000013">
    <property type="protein sequence ID" value="PIS09257.1"/>
    <property type="molecule type" value="Genomic_DNA"/>
</dbReference>